<feature type="compositionally biased region" description="Acidic residues" evidence="1">
    <location>
        <begin position="7"/>
        <end position="44"/>
    </location>
</feature>
<feature type="region of interest" description="Disordered" evidence="1">
    <location>
        <begin position="1"/>
        <end position="50"/>
    </location>
</feature>
<name>A0ABD2AY57_VESSQ</name>
<evidence type="ECO:0000256" key="1">
    <source>
        <dbReference type="SAM" id="MobiDB-lite"/>
    </source>
</evidence>
<comment type="caution">
    <text evidence="2">The sequence shown here is derived from an EMBL/GenBank/DDBJ whole genome shotgun (WGS) entry which is preliminary data.</text>
</comment>
<reference evidence="2 3" key="1">
    <citation type="journal article" date="2024" name="Ann. Entomol. Soc. Am.">
        <title>Genomic analyses of the southern and eastern yellowjacket wasps (Hymenoptera: Vespidae) reveal evolutionary signatures of social life.</title>
        <authorList>
            <person name="Catto M.A."/>
            <person name="Caine P.B."/>
            <person name="Orr S.E."/>
            <person name="Hunt B.G."/>
            <person name="Goodisman M.A.D."/>
        </authorList>
    </citation>
    <scope>NUCLEOTIDE SEQUENCE [LARGE SCALE GENOMIC DNA]</scope>
    <source>
        <strain evidence="2">233</strain>
        <tissue evidence="2">Head and thorax</tissue>
    </source>
</reference>
<evidence type="ECO:0000313" key="2">
    <source>
        <dbReference type="EMBL" id="KAL2725546.1"/>
    </source>
</evidence>
<organism evidence="2 3">
    <name type="scientific">Vespula squamosa</name>
    <name type="common">Southern yellow jacket</name>
    <name type="synonym">Wasp</name>
    <dbReference type="NCBI Taxonomy" id="30214"/>
    <lineage>
        <taxon>Eukaryota</taxon>
        <taxon>Metazoa</taxon>
        <taxon>Ecdysozoa</taxon>
        <taxon>Arthropoda</taxon>
        <taxon>Hexapoda</taxon>
        <taxon>Insecta</taxon>
        <taxon>Pterygota</taxon>
        <taxon>Neoptera</taxon>
        <taxon>Endopterygota</taxon>
        <taxon>Hymenoptera</taxon>
        <taxon>Apocrita</taxon>
        <taxon>Aculeata</taxon>
        <taxon>Vespoidea</taxon>
        <taxon>Vespidae</taxon>
        <taxon>Vespinae</taxon>
        <taxon>Vespula</taxon>
    </lineage>
</organism>
<proteinExistence type="predicted"/>
<gene>
    <name evidence="2" type="ORF">V1478_008219</name>
</gene>
<protein>
    <submittedName>
        <fullName evidence="2">Uncharacterized protein</fullName>
    </submittedName>
</protein>
<evidence type="ECO:0000313" key="3">
    <source>
        <dbReference type="Proteomes" id="UP001607302"/>
    </source>
</evidence>
<dbReference type="EMBL" id="JAUDFV010000138">
    <property type="protein sequence ID" value="KAL2725546.1"/>
    <property type="molecule type" value="Genomic_DNA"/>
</dbReference>
<dbReference type="Proteomes" id="UP001607302">
    <property type="component" value="Unassembled WGS sequence"/>
</dbReference>
<accession>A0ABD2AY57</accession>
<sequence>MRTPYREEEEEEEEEEDEEEEEEEEAKEEKEEEKEEEEEEEEKEEAERRKSVYTFAYRGGPTVCGFLRSEISFPLYSTAVTSTAIDVLDLD</sequence>
<keyword evidence="3" id="KW-1185">Reference proteome</keyword>
<dbReference type="AlphaFoldDB" id="A0ABD2AY57"/>